<gene>
    <name evidence="3" type="ORF">SPHA_32960</name>
</gene>
<feature type="transmembrane region" description="Helical" evidence="1">
    <location>
        <begin position="276"/>
        <end position="301"/>
    </location>
</feature>
<keyword evidence="1" id="KW-0812">Transmembrane</keyword>
<protein>
    <submittedName>
        <fullName evidence="3">Uncharacterized protein</fullName>
    </submittedName>
</protein>
<feature type="chain" id="PRO_5032818948" evidence="2">
    <location>
        <begin position="24"/>
        <end position="422"/>
    </location>
</feature>
<keyword evidence="2" id="KW-0732">Signal</keyword>
<dbReference type="EMBL" id="CAHIKZ030001375">
    <property type="protein sequence ID" value="CAE1261911.1"/>
    <property type="molecule type" value="Genomic_DNA"/>
</dbReference>
<sequence length="422" mass="48293">MSRFLGNLFTLFVPFCFLLSITAGHPEEENDDAKEKLLLTVVRIEQEYAHLNTEVYRSNVVHFVTGIPLTTQVDKKVFKESHHHKNFPVPEAIHESQVTDIFQIGSLCHISKMGCQHWIEYKRLFMISNFLLVTMLLCLTSFFLPYWYIVDFYPQQNKTVTTTRPAISINQPTTTTVSTISSSTPLSTTSNIFGRRRKREALFEQIFRKNFLSRRKRQAINRGKIFDDLVIPKVHVGLFYMLYPYADFMKLEILNTKMVSLIHLEKNSPDFVVPKIMYIAQIFYSFGMLGLTISTATIFILACRKYSSVVGEIALGGTLMFSTLMLIVGVILAGIHKEGPLFAILCTVLTWSQACSTCMDVEEIRKQQMKEIIAPDIAYQPLVTENPYKTGHDNRNLSPDTNIMRAHQEKAREAGISEEFSI</sequence>
<evidence type="ECO:0000256" key="1">
    <source>
        <dbReference type="SAM" id="Phobius"/>
    </source>
</evidence>
<keyword evidence="1" id="KW-1133">Transmembrane helix</keyword>
<proteinExistence type="predicted"/>
<feature type="transmembrane region" description="Helical" evidence="1">
    <location>
        <begin position="313"/>
        <end position="335"/>
    </location>
</feature>
<dbReference type="AlphaFoldDB" id="A0A812CG68"/>
<keyword evidence="4" id="KW-1185">Reference proteome</keyword>
<comment type="caution">
    <text evidence="3">The sequence shown here is derived from an EMBL/GenBank/DDBJ whole genome shotgun (WGS) entry which is preliminary data.</text>
</comment>
<evidence type="ECO:0000313" key="3">
    <source>
        <dbReference type="EMBL" id="CAE1261911.1"/>
    </source>
</evidence>
<feature type="transmembrane region" description="Helical" evidence="1">
    <location>
        <begin position="130"/>
        <end position="149"/>
    </location>
</feature>
<reference evidence="3" key="1">
    <citation type="submission" date="2021-01" db="EMBL/GenBank/DDBJ databases">
        <authorList>
            <person name="Li R."/>
            <person name="Bekaert M."/>
        </authorList>
    </citation>
    <scope>NUCLEOTIDE SEQUENCE</scope>
    <source>
        <strain evidence="3">Farmed</strain>
    </source>
</reference>
<evidence type="ECO:0000313" key="4">
    <source>
        <dbReference type="Proteomes" id="UP000597762"/>
    </source>
</evidence>
<evidence type="ECO:0000256" key="2">
    <source>
        <dbReference type="SAM" id="SignalP"/>
    </source>
</evidence>
<name>A0A812CG68_ACAPH</name>
<accession>A0A812CG68</accession>
<dbReference type="OrthoDB" id="6078322at2759"/>
<organism evidence="3 4">
    <name type="scientific">Acanthosepion pharaonis</name>
    <name type="common">Pharaoh cuttlefish</name>
    <name type="synonym">Sepia pharaonis</name>
    <dbReference type="NCBI Taxonomy" id="158019"/>
    <lineage>
        <taxon>Eukaryota</taxon>
        <taxon>Metazoa</taxon>
        <taxon>Spiralia</taxon>
        <taxon>Lophotrochozoa</taxon>
        <taxon>Mollusca</taxon>
        <taxon>Cephalopoda</taxon>
        <taxon>Coleoidea</taxon>
        <taxon>Decapodiformes</taxon>
        <taxon>Sepiida</taxon>
        <taxon>Sepiina</taxon>
        <taxon>Sepiidae</taxon>
        <taxon>Acanthosepion</taxon>
    </lineage>
</organism>
<keyword evidence="1" id="KW-0472">Membrane</keyword>
<feature type="signal peptide" evidence="2">
    <location>
        <begin position="1"/>
        <end position="23"/>
    </location>
</feature>
<dbReference type="Proteomes" id="UP000597762">
    <property type="component" value="Unassembled WGS sequence"/>
</dbReference>